<evidence type="ECO:0000313" key="4">
    <source>
        <dbReference type="EMBL" id="KAL0946126.1"/>
    </source>
</evidence>
<dbReference type="Proteomes" id="UP001556367">
    <property type="component" value="Unassembled WGS sequence"/>
</dbReference>
<evidence type="ECO:0000256" key="3">
    <source>
        <dbReference type="SAM" id="SignalP"/>
    </source>
</evidence>
<keyword evidence="5" id="KW-1185">Reference proteome</keyword>
<feature type="compositionally biased region" description="Basic residues" evidence="1">
    <location>
        <begin position="127"/>
        <end position="136"/>
    </location>
</feature>
<accession>A0ABR3IS46</accession>
<feature type="compositionally biased region" description="Polar residues" evidence="1">
    <location>
        <begin position="283"/>
        <end position="314"/>
    </location>
</feature>
<dbReference type="EMBL" id="JASNQZ010000015">
    <property type="protein sequence ID" value="KAL0946126.1"/>
    <property type="molecule type" value="Genomic_DNA"/>
</dbReference>
<feature type="compositionally biased region" description="Polar residues" evidence="1">
    <location>
        <begin position="321"/>
        <end position="331"/>
    </location>
</feature>
<feature type="compositionally biased region" description="Polar residues" evidence="1">
    <location>
        <begin position="533"/>
        <end position="544"/>
    </location>
</feature>
<keyword evidence="2" id="KW-0472">Membrane</keyword>
<feature type="compositionally biased region" description="Polar residues" evidence="1">
    <location>
        <begin position="388"/>
        <end position="401"/>
    </location>
</feature>
<feature type="compositionally biased region" description="Low complexity" evidence="1">
    <location>
        <begin position="332"/>
        <end position="342"/>
    </location>
</feature>
<evidence type="ECO:0000256" key="1">
    <source>
        <dbReference type="SAM" id="MobiDB-lite"/>
    </source>
</evidence>
<keyword evidence="2" id="KW-1133">Transmembrane helix</keyword>
<feature type="compositionally biased region" description="Low complexity" evidence="1">
    <location>
        <begin position="243"/>
        <end position="253"/>
    </location>
</feature>
<feature type="signal peptide" evidence="3">
    <location>
        <begin position="1"/>
        <end position="26"/>
    </location>
</feature>
<reference evidence="5" key="1">
    <citation type="submission" date="2024-06" db="EMBL/GenBank/DDBJ databases">
        <title>Multi-omics analyses provide insights into the biosynthesis of the anticancer antibiotic pleurotin in Hohenbuehelia grisea.</title>
        <authorList>
            <person name="Weaver J.A."/>
            <person name="Alberti F."/>
        </authorList>
    </citation>
    <scope>NUCLEOTIDE SEQUENCE [LARGE SCALE GENOMIC DNA]</scope>
    <source>
        <strain evidence="5">T-177</strain>
    </source>
</reference>
<sequence length="657" mass="69350">MFKTGCTLQSLVFITLSFLDLPIVLGSPTGTNRLRNRAFVSRDNNNGSNRITPQIWIPILVIALVLSGFAILAWSKRTLSRGLASLTGGAVAGGAAVQTPTAREVTAEQLAGGRNGSRNEGTGTTGRPRRTRRPRRTPSQVSTTSLPAYMKEPGDEELVIYRGPEDMEDAPMPPIVMPALDEDPETSMHSRGDSQMSDYATEPMSPPDTPLLVDDDDDDAANSPSQPRAPPGEGMPGRRRSTESTSTSEGASSLMRSMSRISTRPDPRGEAPPYFEVVDLNDSRSNLQTPDSGATPSIIASSAPTTSDGSTTRRSAFFSLWQRTTQGARTGSSSSAPVVPSHSRGDSLSVPSPQGSPVPDREGSRSRISHRATPSGSSSILSHPFRTMSRQKSLRSMHSTNNLTSPSMISLNSISSPLSHTLVRTEFTYPKAGPTPQQVKLISSRESFARFGKPYGADAIAFAASASQFNLEPPPPEFDAVQSDSQLPRSGETSGPSTSGSGSGSSSSPSRARSDSTPNQADSPEERRASQPEAVTQSPPQAVESQPEAARQVASAEPTPIASSAPHDHLQPPTPLSANGAPSSFRMPSGVSRSESRASSVQTFATAVESLPPSPGPAMDSDSDDESAPPTPRMQPARHVLEPTDATITQSNTGVAM</sequence>
<organism evidence="4 5">
    <name type="scientific">Hohenbuehelia grisea</name>
    <dbReference type="NCBI Taxonomy" id="104357"/>
    <lineage>
        <taxon>Eukaryota</taxon>
        <taxon>Fungi</taxon>
        <taxon>Dikarya</taxon>
        <taxon>Basidiomycota</taxon>
        <taxon>Agaricomycotina</taxon>
        <taxon>Agaricomycetes</taxon>
        <taxon>Agaricomycetidae</taxon>
        <taxon>Agaricales</taxon>
        <taxon>Pleurotineae</taxon>
        <taxon>Pleurotaceae</taxon>
        <taxon>Hohenbuehelia</taxon>
    </lineage>
</organism>
<feature type="compositionally biased region" description="Polar residues" evidence="1">
    <location>
        <begin position="372"/>
        <end position="381"/>
    </location>
</feature>
<evidence type="ECO:0000256" key="2">
    <source>
        <dbReference type="SAM" id="Phobius"/>
    </source>
</evidence>
<feature type="compositionally biased region" description="Low complexity" evidence="1">
    <location>
        <begin position="488"/>
        <end position="517"/>
    </location>
</feature>
<feature type="compositionally biased region" description="Low complexity" evidence="1">
    <location>
        <begin position="589"/>
        <end position="601"/>
    </location>
</feature>
<proteinExistence type="predicted"/>
<keyword evidence="3" id="KW-0732">Signal</keyword>
<evidence type="ECO:0000313" key="5">
    <source>
        <dbReference type="Proteomes" id="UP001556367"/>
    </source>
</evidence>
<feature type="region of interest" description="Disordered" evidence="1">
    <location>
        <begin position="468"/>
        <end position="657"/>
    </location>
</feature>
<feature type="transmembrane region" description="Helical" evidence="2">
    <location>
        <begin position="55"/>
        <end position="74"/>
    </location>
</feature>
<comment type="caution">
    <text evidence="4">The sequence shown here is derived from an EMBL/GenBank/DDBJ whole genome shotgun (WGS) entry which is preliminary data.</text>
</comment>
<feature type="chain" id="PRO_5045949168" evidence="3">
    <location>
        <begin position="27"/>
        <end position="657"/>
    </location>
</feature>
<gene>
    <name evidence="4" type="ORF">HGRIS_012391</name>
</gene>
<protein>
    <submittedName>
        <fullName evidence="4">Uncharacterized protein</fullName>
    </submittedName>
</protein>
<keyword evidence="2" id="KW-0812">Transmembrane</keyword>
<feature type="region of interest" description="Disordered" evidence="1">
    <location>
        <begin position="106"/>
        <end position="401"/>
    </location>
</feature>
<feature type="compositionally biased region" description="Polar residues" evidence="1">
    <location>
        <begin position="646"/>
        <end position="657"/>
    </location>
</feature>
<name>A0ABR3IS46_9AGAR</name>